<evidence type="ECO:0000256" key="1">
    <source>
        <dbReference type="SAM" id="MobiDB-lite"/>
    </source>
</evidence>
<organism evidence="4">
    <name type="scientific">Absidia glauca</name>
    <name type="common">Pin mould</name>
    <dbReference type="NCBI Taxonomy" id="4829"/>
    <lineage>
        <taxon>Eukaryota</taxon>
        <taxon>Fungi</taxon>
        <taxon>Fungi incertae sedis</taxon>
        <taxon>Mucoromycota</taxon>
        <taxon>Mucoromycotina</taxon>
        <taxon>Mucoromycetes</taxon>
        <taxon>Mucorales</taxon>
        <taxon>Cunninghamellaceae</taxon>
        <taxon>Absidia</taxon>
    </lineage>
</organism>
<dbReference type="Proteomes" id="UP000078561">
    <property type="component" value="Unassembled WGS sequence"/>
</dbReference>
<keyword evidence="2" id="KW-0472">Membrane</keyword>
<feature type="domain" description="CoA-binding" evidence="3">
    <location>
        <begin position="44"/>
        <end position="137"/>
    </location>
</feature>
<sequence>MRLLSFSNPANFPTSHHKNSFCPPLLHIFIIHSFGEIMAMADQFIKNPQFAVIGASTSRTKYGNKVLRWYQTHGLTVIPVHPKETEIEGIRTVANLDQLETPELTSVSVITPPRITLQVLKDCKRLGISKIWLQPGAEDKQVLDYARECDLSVIAGGPCILVDGPSLLAQRGSKLYEPYSSVSFQAKQRTSPYPTDNHSRNHNPYPLLKSYDLGHHPSSLGFIPWRRKRLLPKRALAVLTLVILLLLFFLRHWITLYWAFLRIKLDNSLFDGGYIPCGTIRKEPMLYVHDTQHVQVVWEMNCDMKEMTLSWQPSSAVSKSSTGWEIKAVEPTILDKRHALYKTVIGPLESTSYDYKIETKRKRSIRQYTFPWRRREQQQKQQTPIRIAAIADNQFGLTTFLQILGQLRRHRPDYLLHAGDAVQNYPSLVQWQTDFVAPLTYYGLGQRSPMIYAHGNHDHDPTYEYHYTRTSLGGGDPWHAFSLADNAIRFIVLDSNLDWHQQDEWLQHELASDASRHAAFRIVIVHVPPFLEYWDPDAWFQQRQSEWGAFVRDRFVPLFEKYHVDLVISGHQHNYERGQRNQIHYAIIGGAGGDLDFDRVHDWGMYESSLLDFHFVIIDLAPLQHNDNGLWRLDWNTYDKQGLLVDSQVIQSKPPPALLDGNSDDDGSHEAEDASNSRGAVDGDIIQDITLMDMDDQQQ</sequence>
<evidence type="ECO:0000313" key="5">
    <source>
        <dbReference type="Proteomes" id="UP000078561"/>
    </source>
</evidence>
<dbReference type="AlphaFoldDB" id="A0A168L241"/>
<dbReference type="SMART" id="SM00881">
    <property type="entry name" value="CoA_binding"/>
    <property type="match status" value="1"/>
</dbReference>
<dbReference type="OMA" id="RQSEWGA"/>
<dbReference type="EMBL" id="LT550481">
    <property type="protein sequence ID" value="SAL95891.1"/>
    <property type="molecule type" value="Genomic_DNA"/>
</dbReference>
<gene>
    <name evidence="4" type="primary">ABSGL_01232.1 scaffold 1223</name>
</gene>
<dbReference type="SUPFAM" id="SSF51735">
    <property type="entry name" value="NAD(P)-binding Rossmann-fold domains"/>
    <property type="match status" value="1"/>
</dbReference>
<dbReference type="InterPro" id="IPR036291">
    <property type="entry name" value="NAD(P)-bd_dom_sf"/>
</dbReference>
<feature type="transmembrane region" description="Helical" evidence="2">
    <location>
        <begin position="235"/>
        <end position="260"/>
    </location>
</feature>
<keyword evidence="2" id="KW-1133">Transmembrane helix</keyword>
<dbReference type="PANTHER" id="PTHR33303:SF2">
    <property type="entry name" value="COA-BINDING DOMAIN-CONTAINING PROTEIN"/>
    <property type="match status" value="1"/>
</dbReference>
<protein>
    <recommendedName>
        <fullName evidence="3">CoA-binding domain-containing protein</fullName>
    </recommendedName>
</protein>
<proteinExistence type="predicted"/>
<dbReference type="InterPro" id="IPR003781">
    <property type="entry name" value="CoA-bd"/>
</dbReference>
<keyword evidence="5" id="KW-1185">Reference proteome</keyword>
<accession>A0A168L241</accession>
<name>A0A168L241_ABSGL</name>
<dbReference type="InterPro" id="IPR029052">
    <property type="entry name" value="Metallo-depent_PP-like"/>
</dbReference>
<keyword evidence="2" id="KW-0812">Transmembrane</keyword>
<evidence type="ECO:0000259" key="3">
    <source>
        <dbReference type="SMART" id="SM00881"/>
    </source>
</evidence>
<feature type="region of interest" description="Disordered" evidence="1">
    <location>
        <begin position="654"/>
        <end position="683"/>
    </location>
</feature>
<dbReference type="SUPFAM" id="SSF56300">
    <property type="entry name" value="Metallo-dependent phosphatases"/>
    <property type="match status" value="1"/>
</dbReference>
<dbReference type="Gene3D" id="3.40.50.720">
    <property type="entry name" value="NAD(P)-binding Rossmann-like Domain"/>
    <property type="match status" value="1"/>
</dbReference>
<dbReference type="OrthoDB" id="45007at2759"/>
<dbReference type="PANTHER" id="PTHR33303">
    <property type="entry name" value="CYTOPLASMIC PROTEIN-RELATED"/>
    <property type="match status" value="1"/>
</dbReference>
<dbReference type="InterPro" id="IPR004843">
    <property type="entry name" value="Calcineurin-like_PHP"/>
</dbReference>
<dbReference type="Pfam" id="PF00149">
    <property type="entry name" value="Metallophos"/>
    <property type="match status" value="1"/>
</dbReference>
<reference evidence="4" key="1">
    <citation type="submission" date="2016-04" db="EMBL/GenBank/DDBJ databases">
        <authorList>
            <person name="Evans L.H."/>
            <person name="Alamgir A."/>
            <person name="Owens N."/>
            <person name="Weber N.D."/>
            <person name="Virtaneva K."/>
            <person name="Barbian K."/>
            <person name="Babar A."/>
            <person name="Rosenke K."/>
        </authorList>
    </citation>
    <scope>NUCLEOTIDE SEQUENCE [LARGE SCALE GENOMIC DNA]</scope>
    <source>
        <strain evidence="4">CBS 101.48</strain>
    </source>
</reference>
<dbReference type="STRING" id="4829.A0A168L241"/>
<dbReference type="GO" id="GO:0016787">
    <property type="term" value="F:hydrolase activity"/>
    <property type="evidence" value="ECO:0007669"/>
    <property type="project" value="InterPro"/>
</dbReference>
<dbReference type="InParanoid" id="A0A168L241"/>
<evidence type="ECO:0000313" key="4">
    <source>
        <dbReference type="EMBL" id="SAL95891.1"/>
    </source>
</evidence>
<dbReference type="Gene3D" id="3.60.21.10">
    <property type="match status" value="1"/>
</dbReference>
<dbReference type="Pfam" id="PF13380">
    <property type="entry name" value="CoA_binding_2"/>
    <property type="match status" value="1"/>
</dbReference>
<evidence type="ECO:0000256" key="2">
    <source>
        <dbReference type="SAM" id="Phobius"/>
    </source>
</evidence>